<evidence type="ECO:0000256" key="5">
    <source>
        <dbReference type="ARBA" id="ARBA00022679"/>
    </source>
</evidence>
<feature type="compositionally biased region" description="Polar residues" evidence="12">
    <location>
        <begin position="29"/>
        <end position="38"/>
    </location>
</feature>
<dbReference type="InterPro" id="IPR017441">
    <property type="entry name" value="Protein_kinase_ATP_BS"/>
</dbReference>
<comment type="similarity">
    <text evidence="1">Belongs to the protein kinase superfamily. CMGC Ser/Thr protein kinase family. MAP kinase subfamily.</text>
</comment>
<reference evidence="14" key="2">
    <citation type="submission" date="2017-06" db="EMBL/GenBank/DDBJ databases">
        <title>The pomegranate genome and the genomics of punicalagin biosynthesis.</title>
        <authorList>
            <person name="Xu C."/>
        </authorList>
    </citation>
    <scope>NUCLEOTIDE SEQUENCE [LARGE SCALE GENOMIC DNA]</scope>
    <source>
        <tissue evidence="14">Fresh leaf</tissue>
    </source>
</reference>
<evidence type="ECO:0000259" key="13">
    <source>
        <dbReference type="PROSITE" id="PS50011"/>
    </source>
</evidence>
<dbReference type="Gene3D" id="3.30.200.20">
    <property type="entry name" value="Phosphorylase Kinase, domain 1"/>
    <property type="match status" value="1"/>
</dbReference>
<evidence type="ECO:0000256" key="11">
    <source>
        <dbReference type="PROSITE-ProRule" id="PRU10141"/>
    </source>
</evidence>
<evidence type="ECO:0000256" key="3">
    <source>
        <dbReference type="ARBA" id="ARBA00022527"/>
    </source>
</evidence>
<dbReference type="Pfam" id="PF00069">
    <property type="entry name" value="Pkinase"/>
    <property type="match status" value="1"/>
</dbReference>
<feature type="region of interest" description="Disordered" evidence="12">
    <location>
        <begin position="493"/>
        <end position="565"/>
    </location>
</feature>
<keyword evidence="8 11" id="KW-0067">ATP-binding</keyword>
<dbReference type="PANTHER" id="PTHR24055">
    <property type="entry name" value="MITOGEN-ACTIVATED PROTEIN KINASE"/>
    <property type="match status" value="1"/>
</dbReference>
<dbReference type="Proteomes" id="UP000515151">
    <property type="component" value="Chromosome 8"/>
</dbReference>
<dbReference type="Gene3D" id="1.10.510.10">
    <property type="entry name" value="Transferase(Phosphotransferase) domain 1"/>
    <property type="match status" value="1"/>
</dbReference>
<evidence type="ECO:0000256" key="2">
    <source>
        <dbReference type="ARBA" id="ARBA00012411"/>
    </source>
</evidence>
<dbReference type="AlphaFoldDB" id="A0A218XDH7"/>
<dbReference type="FunFam" id="3.30.200.20:FF:000046">
    <property type="entry name" value="Mitogen-activated protein kinase"/>
    <property type="match status" value="1"/>
</dbReference>
<evidence type="ECO:0000313" key="16">
    <source>
        <dbReference type="Proteomes" id="UP000515151"/>
    </source>
</evidence>
<evidence type="ECO:0000256" key="9">
    <source>
        <dbReference type="ARBA" id="ARBA00047592"/>
    </source>
</evidence>
<dbReference type="SMART" id="SM00220">
    <property type="entry name" value="S_TKc"/>
    <property type="match status" value="1"/>
</dbReference>
<accession>A0A218XDH7</accession>
<keyword evidence="6 11" id="KW-0547">Nucleotide-binding</keyword>
<gene>
    <name evidence="17" type="primary">LOC116187701</name>
    <name evidence="14" type="ORF">CDL15_Pgr005393</name>
</gene>
<dbReference type="EC" id="2.7.11.24" evidence="2"/>
<feature type="domain" description="Protein kinase" evidence="13">
    <location>
        <begin position="118"/>
        <end position="409"/>
    </location>
</feature>
<dbReference type="PROSITE" id="PS00107">
    <property type="entry name" value="PROTEIN_KINASE_ATP"/>
    <property type="match status" value="1"/>
</dbReference>
<feature type="binding site" evidence="11">
    <location>
        <position position="148"/>
    </location>
    <ligand>
        <name>ATP</name>
        <dbReference type="ChEBI" id="CHEBI:30616"/>
    </ligand>
</feature>
<dbReference type="GO" id="GO:0004707">
    <property type="term" value="F:MAP kinase activity"/>
    <property type="evidence" value="ECO:0007669"/>
    <property type="project" value="UniProtKB-EC"/>
</dbReference>
<dbReference type="RefSeq" id="XP_031372466.1">
    <property type="nucleotide sequence ID" value="XM_031516606.1"/>
</dbReference>
<dbReference type="InterPro" id="IPR003527">
    <property type="entry name" value="MAP_kinase_CS"/>
</dbReference>
<protein>
    <recommendedName>
        <fullName evidence="2">mitogen-activated protein kinase</fullName>
        <ecNumber evidence="2">2.7.11.24</ecNumber>
    </recommendedName>
</protein>
<evidence type="ECO:0000256" key="12">
    <source>
        <dbReference type="SAM" id="MobiDB-lite"/>
    </source>
</evidence>
<feature type="compositionally biased region" description="Basic and acidic residues" evidence="12">
    <location>
        <begin position="505"/>
        <end position="526"/>
    </location>
</feature>
<evidence type="ECO:0000256" key="4">
    <source>
        <dbReference type="ARBA" id="ARBA00022553"/>
    </source>
</evidence>
<evidence type="ECO:0000256" key="1">
    <source>
        <dbReference type="ARBA" id="ARBA00008832"/>
    </source>
</evidence>
<keyword evidence="7" id="KW-0418">Kinase</keyword>
<feature type="region of interest" description="Disordered" evidence="12">
    <location>
        <begin position="18"/>
        <end position="56"/>
    </location>
</feature>
<evidence type="ECO:0000313" key="14">
    <source>
        <dbReference type="EMBL" id="OWM82993.1"/>
    </source>
</evidence>
<feature type="compositionally biased region" description="Low complexity" evidence="12">
    <location>
        <begin position="18"/>
        <end position="28"/>
    </location>
</feature>
<dbReference type="InterPro" id="IPR011009">
    <property type="entry name" value="Kinase-like_dom_sf"/>
</dbReference>
<evidence type="ECO:0000256" key="6">
    <source>
        <dbReference type="ARBA" id="ARBA00022741"/>
    </source>
</evidence>
<reference evidence="15" key="1">
    <citation type="journal article" date="2017" name="Plant J.">
        <title>The pomegranate (Punica granatum L.) genome and the genomics of punicalagin biosynthesis.</title>
        <authorList>
            <person name="Qin G."/>
            <person name="Xu C."/>
            <person name="Ming R."/>
            <person name="Tang H."/>
            <person name="Guyot R."/>
            <person name="Kramer E.M."/>
            <person name="Hu Y."/>
            <person name="Yi X."/>
            <person name="Qi Y."/>
            <person name="Xu X."/>
            <person name="Gao Z."/>
            <person name="Pan H."/>
            <person name="Jian J."/>
            <person name="Tian Y."/>
            <person name="Yue Z."/>
            <person name="Xu Y."/>
        </authorList>
    </citation>
    <scope>NUCLEOTIDE SEQUENCE [LARGE SCALE GENOMIC DNA]</scope>
    <source>
        <strain evidence="15">cv. Dabenzi</strain>
    </source>
</reference>
<dbReference type="SUPFAM" id="SSF56112">
    <property type="entry name" value="Protein kinase-like (PK-like)"/>
    <property type="match status" value="1"/>
</dbReference>
<organism evidence="14 15">
    <name type="scientific">Punica granatum</name>
    <name type="common">Pomegranate</name>
    <dbReference type="NCBI Taxonomy" id="22663"/>
    <lineage>
        <taxon>Eukaryota</taxon>
        <taxon>Viridiplantae</taxon>
        <taxon>Streptophyta</taxon>
        <taxon>Embryophyta</taxon>
        <taxon>Tracheophyta</taxon>
        <taxon>Spermatophyta</taxon>
        <taxon>Magnoliopsida</taxon>
        <taxon>eudicotyledons</taxon>
        <taxon>Gunneridae</taxon>
        <taxon>Pentapetalae</taxon>
        <taxon>rosids</taxon>
        <taxon>malvids</taxon>
        <taxon>Myrtales</taxon>
        <taxon>Lythraceae</taxon>
        <taxon>Punica</taxon>
    </lineage>
</organism>
<evidence type="ECO:0000256" key="8">
    <source>
        <dbReference type="ARBA" id="ARBA00022840"/>
    </source>
</evidence>
<evidence type="ECO:0000256" key="7">
    <source>
        <dbReference type="ARBA" id="ARBA00022777"/>
    </source>
</evidence>
<dbReference type="GO" id="GO:0005524">
    <property type="term" value="F:ATP binding"/>
    <property type="evidence" value="ECO:0007669"/>
    <property type="project" value="UniProtKB-UniRule"/>
</dbReference>
<dbReference type="FunFam" id="3.30.200.20:FF:000578">
    <property type="entry name" value="Mitogen-activated protein kinase"/>
    <property type="match status" value="1"/>
</dbReference>
<dbReference type="InterPro" id="IPR000719">
    <property type="entry name" value="Prot_kinase_dom"/>
</dbReference>
<sequence length="615" mass="68952">MGNGNLVDGVRRWFHRLSSSSSSSSSSSTKVNNSNRHGSPTAHHARSSIPITATCEGGGGDGKDELAVIVEDLPILALPLIKVPRRSYFTVGPMALDSQKKGTLETEFFTEYGEANRYQVQEVVGKGSYGVVGSAVDTHTGERVAIKKINDVFEHVSDATRILREIKLLRLLRHPDIVEIKHIMLPPSRREFRDIYVVFELMESDLHQVIKANDDLSPQHYQFFLYQLLRGLKYIHSANVFHRDLKPKNILANADCRLKICDFGLARVAFNDAPSTIFWTDYVATRWYRAPELCGSFFSKYTPAIDIWSVGCIFAEMLTGKPLFPGRNVVHQLDLMTDFLGTPPVETISKIRNEKARRYLNSMKKKNPVPFAQKFPKADPLALHLLERLLAFDPKDRPTAEEALADPYFHALANIDKEPTTQAISKLEFDFERRKLTKDDVRELIYREILEYHPQMLEEYLSGAGQTSFMYPSGVDRFKRQFAHLEENFVKGGRSTPLQRQHASLPRERVCAPKEETGKQNDEADGRSAAAVATTLHSPLTTQQPNGLDNTKGNAHDGQSQTSASGRTFLKSASISGSKCVGDQETETKHAVEPIPEVSDAAVDDLSRKVEVIRV</sequence>
<dbReference type="InterPro" id="IPR050117">
    <property type="entry name" value="MAPK"/>
</dbReference>
<feature type="compositionally biased region" description="Polar residues" evidence="12">
    <location>
        <begin position="535"/>
        <end position="565"/>
    </location>
</feature>
<reference evidence="16" key="3">
    <citation type="journal article" date="2020" name="Plant Biotechnol. J.">
        <title>The pomegranate (Punica granatum L.) draft genome dissects genetic divergence between soft- and hard-seeded cultivars.</title>
        <authorList>
            <person name="Luo X."/>
            <person name="Li H."/>
            <person name="Wu Z."/>
            <person name="Yao W."/>
            <person name="Zhao P."/>
            <person name="Cao D."/>
            <person name="Yu H."/>
            <person name="Li K."/>
            <person name="Poudel K."/>
            <person name="Zhao D."/>
            <person name="Zhang F."/>
            <person name="Xia X."/>
            <person name="Chen L."/>
            <person name="Wang Q."/>
            <person name="Jing D."/>
            <person name="Cao S."/>
        </authorList>
    </citation>
    <scope>NUCLEOTIDE SEQUENCE [LARGE SCALE GENOMIC DNA]</scope>
</reference>
<name>A0A218XDH7_PUNGR</name>
<keyword evidence="3" id="KW-0723">Serine/threonine-protein kinase</keyword>
<keyword evidence="5" id="KW-0808">Transferase</keyword>
<dbReference type="Proteomes" id="UP000197138">
    <property type="component" value="Unassembled WGS sequence"/>
</dbReference>
<proteinExistence type="inferred from homology"/>
<dbReference type="GeneID" id="116187701"/>
<dbReference type="CDD" id="cd07859">
    <property type="entry name" value="STKc_TDY_MAPK"/>
    <property type="match status" value="1"/>
</dbReference>
<evidence type="ECO:0000313" key="17">
    <source>
        <dbReference type="RefSeq" id="XP_031372466.1"/>
    </source>
</evidence>
<comment type="catalytic activity">
    <reaction evidence="10">
        <text>L-seryl-[protein] + ATP = O-phospho-L-seryl-[protein] + ADP + H(+)</text>
        <dbReference type="Rhea" id="RHEA:17989"/>
        <dbReference type="Rhea" id="RHEA-COMP:9863"/>
        <dbReference type="Rhea" id="RHEA-COMP:11604"/>
        <dbReference type="ChEBI" id="CHEBI:15378"/>
        <dbReference type="ChEBI" id="CHEBI:29999"/>
        <dbReference type="ChEBI" id="CHEBI:30616"/>
        <dbReference type="ChEBI" id="CHEBI:83421"/>
        <dbReference type="ChEBI" id="CHEBI:456216"/>
        <dbReference type="EC" id="2.7.11.24"/>
    </reaction>
</comment>
<dbReference type="EMBL" id="MTKT01001941">
    <property type="protein sequence ID" value="OWM82993.1"/>
    <property type="molecule type" value="Genomic_DNA"/>
</dbReference>
<evidence type="ECO:0000313" key="15">
    <source>
        <dbReference type="Proteomes" id="UP000197138"/>
    </source>
</evidence>
<dbReference type="PROSITE" id="PS01351">
    <property type="entry name" value="MAPK"/>
    <property type="match status" value="1"/>
</dbReference>
<dbReference type="PROSITE" id="PS50011">
    <property type="entry name" value="PROTEIN_KINASE_DOM"/>
    <property type="match status" value="1"/>
</dbReference>
<reference evidence="17" key="4">
    <citation type="submission" date="2025-04" db="UniProtKB">
        <authorList>
            <consortium name="RefSeq"/>
        </authorList>
    </citation>
    <scope>IDENTIFICATION</scope>
    <source>
        <tissue evidence="17">Leaf</tissue>
    </source>
</reference>
<keyword evidence="4" id="KW-0597">Phosphoprotein</keyword>
<keyword evidence="16" id="KW-1185">Reference proteome</keyword>
<comment type="catalytic activity">
    <reaction evidence="9">
        <text>L-threonyl-[protein] + ATP = O-phospho-L-threonyl-[protein] + ADP + H(+)</text>
        <dbReference type="Rhea" id="RHEA:46608"/>
        <dbReference type="Rhea" id="RHEA-COMP:11060"/>
        <dbReference type="Rhea" id="RHEA-COMP:11605"/>
        <dbReference type="ChEBI" id="CHEBI:15378"/>
        <dbReference type="ChEBI" id="CHEBI:30013"/>
        <dbReference type="ChEBI" id="CHEBI:30616"/>
        <dbReference type="ChEBI" id="CHEBI:61977"/>
        <dbReference type="ChEBI" id="CHEBI:456216"/>
        <dbReference type="EC" id="2.7.11.24"/>
    </reaction>
</comment>
<evidence type="ECO:0000256" key="10">
    <source>
        <dbReference type="ARBA" id="ARBA00048312"/>
    </source>
</evidence>
<dbReference type="FunFam" id="1.10.510.10:FF:000017">
    <property type="entry name" value="Mitogen-activated protein kinase"/>
    <property type="match status" value="1"/>
</dbReference>
<dbReference type="OrthoDB" id="2396at2759"/>